<protein>
    <submittedName>
        <fullName evidence="4">Unplaced genomic scaffold K443scaffold_110, whole genome shotgun sequence</fullName>
    </submittedName>
</protein>
<accession>A0A0C9XDE5</accession>
<keyword evidence="2" id="KW-0472">Membrane</keyword>
<dbReference type="PANTHER" id="PTHR32285:SF48">
    <property type="entry name" value="PROTEIN TRICHOME BIREFRINGENCE-LIKE 19"/>
    <property type="match status" value="1"/>
</dbReference>
<dbReference type="AlphaFoldDB" id="A0A0C9XDE5"/>
<evidence type="ECO:0000313" key="5">
    <source>
        <dbReference type="Proteomes" id="UP000054477"/>
    </source>
</evidence>
<evidence type="ECO:0000259" key="3">
    <source>
        <dbReference type="Pfam" id="PF13839"/>
    </source>
</evidence>
<sequence length="501" mass="57691">MPVSYTRRKRLLAFTAFASVLVSLLFVWGPSPLKLPIPSHDTGNGIIPSDDVENAATTPNKIPTPISPWCEGDECSRGSWKPRSPPFTSLADFQTAYANRQDGTWSRCPSVAPPDVIRTEEEQQRADEERIIDLNNWVWTPSSGKMKQWDPEAFLVRCLRSPGGVILIGDSISQQHFHSLGYSLRMADIEFDVDPPYLAKYNHKNVHQHVLKPGAQSTKRILKRAGVPESRLKRPVITMLEDHMLIHEEDIRTITKRLGAPKVYTWYHDFQRVEDWETFVKNASTPRRGEEETVTEDTMLVMNAGAHAMVKTRTEHAPTTVTETYRQMVRLITSRLSPISRLSVHYRSTSPGHPNCGDHIEPYLNAADAEAAEQDVVERLIEPLESEDDRIGRKKWDWDLFQVHNHVWRRTTTRLQREREAILKGSGISPYRSTGARWFYMDLWDQMLQRPDGHQRPNEDCLHWCLPAVIEAWTHHIYHLLIMESERKERSQGLPTNESYP</sequence>
<proteinExistence type="inferred from homology"/>
<dbReference type="Pfam" id="PF13839">
    <property type="entry name" value="PC-Esterase"/>
    <property type="match status" value="1"/>
</dbReference>
<evidence type="ECO:0000313" key="4">
    <source>
        <dbReference type="EMBL" id="KIJ99543.1"/>
    </source>
</evidence>
<feature type="domain" description="Trichome birefringence-like C-terminal" evidence="3">
    <location>
        <begin position="316"/>
        <end position="479"/>
    </location>
</feature>
<dbReference type="PANTHER" id="PTHR32285">
    <property type="entry name" value="PROTEIN TRICHOME BIREFRINGENCE-LIKE 9-RELATED"/>
    <property type="match status" value="1"/>
</dbReference>
<evidence type="ECO:0000256" key="1">
    <source>
        <dbReference type="ARBA" id="ARBA00007727"/>
    </source>
</evidence>
<dbReference type="OrthoDB" id="630188at2759"/>
<keyword evidence="2" id="KW-1133">Transmembrane helix</keyword>
<dbReference type="InterPro" id="IPR026057">
    <property type="entry name" value="TBL_C"/>
</dbReference>
<reference evidence="4 5" key="1">
    <citation type="submission" date="2014-04" db="EMBL/GenBank/DDBJ databases">
        <authorList>
            <consortium name="DOE Joint Genome Institute"/>
            <person name="Kuo A."/>
            <person name="Kohler A."/>
            <person name="Nagy L.G."/>
            <person name="Floudas D."/>
            <person name="Copeland A."/>
            <person name="Barry K.W."/>
            <person name="Cichocki N."/>
            <person name="Veneault-Fourrey C."/>
            <person name="LaButti K."/>
            <person name="Lindquist E.A."/>
            <person name="Lipzen A."/>
            <person name="Lundell T."/>
            <person name="Morin E."/>
            <person name="Murat C."/>
            <person name="Sun H."/>
            <person name="Tunlid A."/>
            <person name="Henrissat B."/>
            <person name="Grigoriev I.V."/>
            <person name="Hibbett D.S."/>
            <person name="Martin F."/>
            <person name="Nordberg H.P."/>
            <person name="Cantor M.N."/>
            <person name="Hua S.X."/>
        </authorList>
    </citation>
    <scope>NUCLEOTIDE SEQUENCE [LARGE SCALE GENOMIC DNA]</scope>
    <source>
        <strain evidence="4 5">LaAM-08-1</strain>
    </source>
</reference>
<gene>
    <name evidence="4" type="ORF">K443DRAFT_8351</name>
</gene>
<dbReference type="HOGENOM" id="CLU_544072_0_0_1"/>
<dbReference type="EMBL" id="KN838645">
    <property type="protein sequence ID" value="KIJ99543.1"/>
    <property type="molecule type" value="Genomic_DNA"/>
</dbReference>
<dbReference type="GO" id="GO:0005794">
    <property type="term" value="C:Golgi apparatus"/>
    <property type="evidence" value="ECO:0007669"/>
    <property type="project" value="TreeGrafter"/>
</dbReference>
<keyword evidence="2" id="KW-0812">Transmembrane</keyword>
<comment type="similarity">
    <text evidence="1">Belongs to the PC-esterase family. TBL subfamily.</text>
</comment>
<keyword evidence="5" id="KW-1185">Reference proteome</keyword>
<name>A0A0C9XDE5_9AGAR</name>
<evidence type="ECO:0000256" key="2">
    <source>
        <dbReference type="SAM" id="Phobius"/>
    </source>
</evidence>
<reference evidence="5" key="2">
    <citation type="submission" date="2015-01" db="EMBL/GenBank/DDBJ databases">
        <title>Evolutionary Origins and Diversification of the Mycorrhizal Mutualists.</title>
        <authorList>
            <consortium name="DOE Joint Genome Institute"/>
            <consortium name="Mycorrhizal Genomics Consortium"/>
            <person name="Kohler A."/>
            <person name="Kuo A."/>
            <person name="Nagy L.G."/>
            <person name="Floudas D."/>
            <person name="Copeland A."/>
            <person name="Barry K.W."/>
            <person name="Cichocki N."/>
            <person name="Veneault-Fourrey C."/>
            <person name="LaButti K."/>
            <person name="Lindquist E.A."/>
            <person name="Lipzen A."/>
            <person name="Lundell T."/>
            <person name="Morin E."/>
            <person name="Murat C."/>
            <person name="Riley R."/>
            <person name="Ohm R."/>
            <person name="Sun H."/>
            <person name="Tunlid A."/>
            <person name="Henrissat B."/>
            <person name="Grigoriev I.V."/>
            <person name="Hibbett D.S."/>
            <person name="Martin F."/>
        </authorList>
    </citation>
    <scope>NUCLEOTIDE SEQUENCE [LARGE SCALE GENOMIC DNA]</scope>
    <source>
        <strain evidence="5">LaAM-08-1</strain>
    </source>
</reference>
<dbReference type="InterPro" id="IPR029962">
    <property type="entry name" value="TBL"/>
</dbReference>
<dbReference type="GO" id="GO:0016413">
    <property type="term" value="F:O-acetyltransferase activity"/>
    <property type="evidence" value="ECO:0007669"/>
    <property type="project" value="InterPro"/>
</dbReference>
<feature type="transmembrane region" description="Helical" evidence="2">
    <location>
        <begin position="12"/>
        <end position="29"/>
    </location>
</feature>
<organism evidence="4 5">
    <name type="scientific">Laccaria amethystina LaAM-08-1</name>
    <dbReference type="NCBI Taxonomy" id="1095629"/>
    <lineage>
        <taxon>Eukaryota</taxon>
        <taxon>Fungi</taxon>
        <taxon>Dikarya</taxon>
        <taxon>Basidiomycota</taxon>
        <taxon>Agaricomycotina</taxon>
        <taxon>Agaricomycetes</taxon>
        <taxon>Agaricomycetidae</taxon>
        <taxon>Agaricales</taxon>
        <taxon>Agaricineae</taxon>
        <taxon>Hydnangiaceae</taxon>
        <taxon>Laccaria</taxon>
    </lineage>
</organism>
<dbReference type="Proteomes" id="UP000054477">
    <property type="component" value="Unassembled WGS sequence"/>
</dbReference>